<organism evidence="1">
    <name type="scientific">bioreactor metagenome</name>
    <dbReference type="NCBI Taxonomy" id="1076179"/>
    <lineage>
        <taxon>unclassified sequences</taxon>
        <taxon>metagenomes</taxon>
        <taxon>ecological metagenomes</taxon>
    </lineage>
</organism>
<dbReference type="AlphaFoldDB" id="A0A645IEF3"/>
<accession>A0A645IEF3</accession>
<name>A0A645IEF3_9ZZZZ</name>
<evidence type="ECO:0000313" key="1">
    <source>
        <dbReference type="EMBL" id="MPN49222.1"/>
    </source>
</evidence>
<sequence length="101" mass="10284">MPVAAGFGAAAGGIALDDEYLALGGVSLRAIGQLAGQGSGFKHRFAPGQLTRLARRLARPGSAQATVKDSASDARILFKISAQFLADQTVANAAHHAVAEL</sequence>
<gene>
    <name evidence="1" type="ORF">SDC9_196837</name>
</gene>
<proteinExistence type="predicted"/>
<reference evidence="1" key="1">
    <citation type="submission" date="2019-08" db="EMBL/GenBank/DDBJ databases">
        <authorList>
            <person name="Kucharzyk K."/>
            <person name="Murdoch R.W."/>
            <person name="Higgins S."/>
            <person name="Loffler F."/>
        </authorList>
    </citation>
    <scope>NUCLEOTIDE SEQUENCE</scope>
</reference>
<comment type="caution">
    <text evidence="1">The sequence shown here is derived from an EMBL/GenBank/DDBJ whole genome shotgun (WGS) entry which is preliminary data.</text>
</comment>
<protein>
    <submittedName>
        <fullName evidence="1">Uncharacterized protein</fullName>
    </submittedName>
</protein>
<dbReference type="EMBL" id="VSSQ01112251">
    <property type="protein sequence ID" value="MPN49222.1"/>
    <property type="molecule type" value="Genomic_DNA"/>
</dbReference>